<reference evidence="2 3" key="1">
    <citation type="submission" date="2019-04" db="EMBL/GenBank/DDBJ databases">
        <title>Fungal friends and foes A comparative genomics study of 23 Aspergillus species from section Flavi.</title>
        <authorList>
            <consortium name="DOE Joint Genome Institute"/>
            <person name="Kjaerbolling I."/>
            <person name="Vesth T.C."/>
            <person name="Frisvad J.C."/>
            <person name="Nybo J.L."/>
            <person name="Theobald S."/>
            <person name="Kildgaard S."/>
            <person name="Petersen T.I."/>
            <person name="Kuo A."/>
            <person name="Sato A."/>
            <person name="Lyhne E.K."/>
            <person name="Kogle M.E."/>
            <person name="Wiebenga A."/>
            <person name="Kun R.S."/>
            <person name="Lubbers R.J."/>
            <person name="Makela M.R."/>
            <person name="Barry K."/>
            <person name="Chovatia M."/>
            <person name="Clum A."/>
            <person name="Daum C."/>
            <person name="Haridas S."/>
            <person name="He G."/>
            <person name="LaButti K."/>
            <person name="Lipzen A."/>
            <person name="Mondo S."/>
            <person name="Pangilinan J."/>
            <person name="Riley R."/>
            <person name="Salamov A."/>
            <person name="Simmons B.A."/>
            <person name="Magnuson J.K."/>
            <person name="Henrissat B."/>
            <person name="Mortensen U.H."/>
            <person name="Larsen T.O."/>
            <person name="De vries R.P."/>
            <person name="Grigoriev I.V."/>
            <person name="Machida M."/>
            <person name="Baker S.E."/>
            <person name="Andersen M.R."/>
        </authorList>
    </citation>
    <scope>NUCLEOTIDE SEQUENCE [LARGE SCALE GENOMIC DNA]</scope>
    <source>
        <strain evidence="2 3">CBS 117635</strain>
    </source>
</reference>
<evidence type="ECO:0000313" key="2">
    <source>
        <dbReference type="EMBL" id="KAB8272757.1"/>
    </source>
</evidence>
<keyword evidence="3" id="KW-1185">Reference proteome</keyword>
<dbReference type="Proteomes" id="UP000326289">
    <property type="component" value="Unassembled WGS sequence"/>
</dbReference>
<evidence type="ECO:0000313" key="3">
    <source>
        <dbReference type="Proteomes" id="UP000326289"/>
    </source>
</evidence>
<dbReference type="EMBL" id="ML732802">
    <property type="protein sequence ID" value="KAB8272757.1"/>
    <property type="molecule type" value="Genomic_DNA"/>
</dbReference>
<keyword evidence="1" id="KW-0472">Membrane</keyword>
<organism evidence="2 3">
    <name type="scientific">Aspergillus minisclerotigenes</name>
    <dbReference type="NCBI Taxonomy" id="656917"/>
    <lineage>
        <taxon>Eukaryota</taxon>
        <taxon>Fungi</taxon>
        <taxon>Dikarya</taxon>
        <taxon>Ascomycota</taxon>
        <taxon>Pezizomycotina</taxon>
        <taxon>Eurotiomycetes</taxon>
        <taxon>Eurotiomycetidae</taxon>
        <taxon>Eurotiales</taxon>
        <taxon>Aspergillaceae</taxon>
        <taxon>Aspergillus</taxon>
        <taxon>Aspergillus subgen. Circumdati</taxon>
    </lineage>
</organism>
<keyword evidence="1" id="KW-0812">Transmembrane</keyword>
<feature type="transmembrane region" description="Helical" evidence="1">
    <location>
        <begin position="12"/>
        <end position="32"/>
    </location>
</feature>
<protein>
    <submittedName>
        <fullName evidence="2">Uncharacterized protein</fullName>
    </submittedName>
</protein>
<keyword evidence="1" id="KW-1133">Transmembrane helix</keyword>
<accession>A0A5N6J399</accession>
<sequence>MVTSPSIKSSQTIRYLTSMVILSTFRLILVFLSPKPCAPLSIEAAGTIWVTKKMREKRIVVMVIIIIIK</sequence>
<evidence type="ECO:0000256" key="1">
    <source>
        <dbReference type="SAM" id="Phobius"/>
    </source>
</evidence>
<gene>
    <name evidence="2" type="ORF">BDV30DRAFT_211610</name>
</gene>
<name>A0A5N6J399_9EURO</name>
<dbReference type="AlphaFoldDB" id="A0A5N6J399"/>
<proteinExistence type="predicted"/>